<dbReference type="Proteomes" id="UP000295131">
    <property type="component" value="Unassembled WGS sequence"/>
</dbReference>
<proteinExistence type="inferred from homology"/>
<evidence type="ECO:0000313" key="6">
    <source>
        <dbReference type="EMBL" id="TDH36318.1"/>
    </source>
</evidence>
<accession>A0A4R5PLT7</accession>
<keyword evidence="2" id="KW-0479">Metal-binding</keyword>
<gene>
    <name evidence="6" type="ORF">E2A64_13685</name>
</gene>
<dbReference type="SMART" id="SM00849">
    <property type="entry name" value="Lactamase_B"/>
    <property type="match status" value="1"/>
</dbReference>
<dbReference type="SUPFAM" id="SSF56281">
    <property type="entry name" value="Metallo-hydrolase/oxidoreductase"/>
    <property type="match status" value="1"/>
</dbReference>
<sequence length="308" mass="33443">MNDRSILDRRTLLKSGVCGGLLAVLPAPLLTRRVFAVADSEIVVVSDGNLVLPFSYSFPMNTAEELAPLVGEGGRMPTQFEPACNVTLYRSGDRLVLFDVGSGAHFMPTAGKLLESLDAAGIEPADITDVVFTHGHPDHLWGLIDDFDEEVFTEASYHMNRVEWDYWTDPDTVDSIGEERKTFAVGAASRLGRIEEKVKLFEGAGEVVAGIEAVPTHGHTPGHTSFVIHQGSDATMVTGDAVTHAEISFRHPEWISGADQDPDTAIETRKMLLDRLAADDMRIIGFHLPKPGEGRVETGGGAYRFVAD</sequence>
<dbReference type="PANTHER" id="PTHR42978">
    <property type="entry name" value="QUORUM-QUENCHING LACTONASE YTNP-RELATED-RELATED"/>
    <property type="match status" value="1"/>
</dbReference>
<protein>
    <submittedName>
        <fullName evidence="6">MBL fold metallo-hydrolase</fullName>
    </submittedName>
</protein>
<dbReference type="CDD" id="cd07720">
    <property type="entry name" value="OPHC2-like_MBL-fold"/>
    <property type="match status" value="1"/>
</dbReference>
<keyword evidence="7" id="KW-1185">Reference proteome</keyword>
<dbReference type="RefSeq" id="WP_133285014.1">
    <property type="nucleotide sequence ID" value="NZ_SMSI01000002.1"/>
</dbReference>
<dbReference type="EMBL" id="SMSI01000002">
    <property type="protein sequence ID" value="TDH36318.1"/>
    <property type="molecule type" value="Genomic_DNA"/>
</dbReference>
<keyword evidence="4" id="KW-0862">Zinc</keyword>
<dbReference type="GO" id="GO:0046872">
    <property type="term" value="F:metal ion binding"/>
    <property type="evidence" value="ECO:0007669"/>
    <property type="project" value="UniProtKB-KW"/>
</dbReference>
<evidence type="ECO:0000256" key="1">
    <source>
        <dbReference type="ARBA" id="ARBA00007749"/>
    </source>
</evidence>
<dbReference type="InterPro" id="IPR001279">
    <property type="entry name" value="Metallo-B-lactamas"/>
</dbReference>
<organism evidence="6 7">
    <name type="scientific">Pseudohoeflea suaedae</name>
    <dbReference type="NCBI Taxonomy" id="877384"/>
    <lineage>
        <taxon>Bacteria</taxon>
        <taxon>Pseudomonadati</taxon>
        <taxon>Pseudomonadota</taxon>
        <taxon>Alphaproteobacteria</taxon>
        <taxon>Hyphomicrobiales</taxon>
        <taxon>Rhizobiaceae</taxon>
        <taxon>Pseudohoeflea</taxon>
    </lineage>
</organism>
<dbReference type="InterPro" id="IPR036866">
    <property type="entry name" value="RibonucZ/Hydroxyglut_hydro"/>
</dbReference>
<evidence type="ECO:0000256" key="3">
    <source>
        <dbReference type="ARBA" id="ARBA00022801"/>
    </source>
</evidence>
<name>A0A4R5PLT7_9HYPH</name>
<dbReference type="OrthoDB" id="9773738at2"/>
<reference evidence="6 7" key="1">
    <citation type="journal article" date="2013" name="Int. J. Syst. Evol. Microbiol.">
        <title>Hoeflea suaedae sp. nov., an endophytic bacterium isolated from the root of the halophyte Suaeda maritima.</title>
        <authorList>
            <person name="Chung E.J."/>
            <person name="Park J.A."/>
            <person name="Pramanik P."/>
            <person name="Bibi F."/>
            <person name="Jeon C.O."/>
            <person name="Chung Y.R."/>
        </authorList>
    </citation>
    <scope>NUCLEOTIDE SEQUENCE [LARGE SCALE GENOMIC DNA]</scope>
    <source>
        <strain evidence="6 7">YC6898</strain>
    </source>
</reference>
<dbReference type="Gene3D" id="3.60.15.10">
    <property type="entry name" value="Ribonuclease Z/Hydroxyacylglutathione hydrolase-like"/>
    <property type="match status" value="1"/>
</dbReference>
<keyword evidence="3 6" id="KW-0378">Hydrolase</keyword>
<dbReference type="PANTHER" id="PTHR42978:SF6">
    <property type="entry name" value="QUORUM-QUENCHING LACTONASE YTNP-RELATED"/>
    <property type="match status" value="1"/>
</dbReference>
<dbReference type="AlphaFoldDB" id="A0A4R5PLT7"/>
<comment type="similarity">
    <text evidence="1">Belongs to the metallo-beta-lactamase superfamily.</text>
</comment>
<dbReference type="InterPro" id="IPR006311">
    <property type="entry name" value="TAT_signal"/>
</dbReference>
<dbReference type="GO" id="GO:0016787">
    <property type="term" value="F:hydrolase activity"/>
    <property type="evidence" value="ECO:0007669"/>
    <property type="project" value="UniProtKB-KW"/>
</dbReference>
<dbReference type="Pfam" id="PF00753">
    <property type="entry name" value="Lactamase_B"/>
    <property type="match status" value="1"/>
</dbReference>
<feature type="domain" description="Metallo-beta-lactamase" evidence="5">
    <location>
        <begin position="83"/>
        <end position="287"/>
    </location>
</feature>
<comment type="caution">
    <text evidence="6">The sequence shown here is derived from an EMBL/GenBank/DDBJ whole genome shotgun (WGS) entry which is preliminary data.</text>
</comment>
<evidence type="ECO:0000256" key="4">
    <source>
        <dbReference type="ARBA" id="ARBA00022833"/>
    </source>
</evidence>
<evidence type="ECO:0000256" key="2">
    <source>
        <dbReference type="ARBA" id="ARBA00022723"/>
    </source>
</evidence>
<dbReference type="InterPro" id="IPR051013">
    <property type="entry name" value="MBL_superfamily_lactonases"/>
</dbReference>
<evidence type="ECO:0000313" key="7">
    <source>
        <dbReference type="Proteomes" id="UP000295131"/>
    </source>
</evidence>
<dbReference type="PROSITE" id="PS51318">
    <property type="entry name" value="TAT"/>
    <property type="match status" value="1"/>
</dbReference>
<evidence type="ECO:0000259" key="5">
    <source>
        <dbReference type="SMART" id="SM00849"/>
    </source>
</evidence>